<proteinExistence type="predicted"/>
<name>A0A5D4SZ28_9BACI</name>
<dbReference type="CDD" id="cd00093">
    <property type="entry name" value="HTH_XRE"/>
    <property type="match status" value="1"/>
</dbReference>
<dbReference type="GO" id="GO:0003677">
    <property type="term" value="F:DNA binding"/>
    <property type="evidence" value="ECO:0007669"/>
    <property type="project" value="UniProtKB-KW"/>
</dbReference>
<evidence type="ECO:0000313" key="4">
    <source>
        <dbReference type="Proteomes" id="UP000322524"/>
    </source>
</evidence>
<keyword evidence="1" id="KW-0238">DNA-binding</keyword>
<dbReference type="AlphaFoldDB" id="A0A5D4SZ28"/>
<protein>
    <submittedName>
        <fullName evidence="3">Helix-turn-helix transcriptional regulator</fullName>
    </submittedName>
</protein>
<organism evidence="3 4">
    <name type="scientific">Sutcliffiella horikoshii</name>
    <dbReference type="NCBI Taxonomy" id="79883"/>
    <lineage>
        <taxon>Bacteria</taxon>
        <taxon>Bacillati</taxon>
        <taxon>Bacillota</taxon>
        <taxon>Bacilli</taxon>
        <taxon>Bacillales</taxon>
        <taxon>Bacillaceae</taxon>
        <taxon>Sutcliffiella</taxon>
    </lineage>
</organism>
<dbReference type="Pfam" id="PF01381">
    <property type="entry name" value="HTH_3"/>
    <property type="match status" value="1"/>
</dbReference>
<evidence type="ECO:0000313" key="3">
    <source>
        <dbReference type="EMBL" id="TYS68690.1"/>
    </source>
</evidence>
<gene>
    <name evidence="3" type="ORF">FZC76_07020</name>
</gene>
<dbReference type="Gene3D" id="1.10.260.40">
    <property type="entry name" value="lambda repressor-like DNA-binding domains"/>
    <property type="match status" value="1"/>
</dbReference>
<dbReference type="PROSITE" id="PS50943">
    <property type="entry name" value="HTH_CROC1"/>
    <property type="match status" value="1"/>
</dbReference>
<sequence length="64" mass="7554">MLGNNIKELREDLSLSQKDLARKLKISEYYMNKIENGKENPSVRLAIRMAHILNCRVEDLFFEN</sequence>
<reference evidence="3 4" key="1">
    <citation type="submission" date="2019-08" db="EMBL/GenBank/DDBJ databases">
        <title>Bacillus genomes from the desert of Cuatro Cienegas, Coahuila.</title>
        <authorList>
            <person name="Olmedo-Alvarez G."/>
        </authorList>
    </citation>
    <scope>NUCLEOTIDE SEQUENCE [LARGE SCALE GENOMIC DNA]</scope>
    <source>
        <strain evidence="3 4">CH28_1T</strain>
    </source>
</reference>
<dbReference type="SUPFAM" id="SSF47413">
    <property type="entry name" value="lambda repressor-like DNA-binding domains"/>
    <property type="match status" value="1"/>
</dbReference>
<evidence type="ECO:0000259" key="2">
    <source>
        <dbReference type="PROSITE" id="PS50943"/>
    </source>
</evidence>
<dbReference type="EMBL" id="VTEV01000003">
    <property type="protein sequence ID" value="TYS68690.1"/>
    <property type="molecule type" value="Genomic_DNA"/>
</dbReference>
<dbReference type="Proteomes" id="UP000322524">
    <property type="component" value="Unassembled WGS sequence"/>
</dbReference>
<dbReference type="OrthoDB" id="34624at2"/>
<comment type="caution">
    <text evidence="3">The sequence shown here is derived from an EMBL/GenBank/DDBJ whole genome shotgun (WGS) entry which is preliminary data.</text>
</comment>
<dbReference type="InterPro" id="IPR010982">
    <property type="entry name" value="Lambda_DNA-bd_dom_sf"/>
</dbReference>
<dbReference type="PANTHER" id="PTHR46558">
    <property type="entry name" value="TRACRIPTIONAL REGULATORY PROTEIN-RELATED-RELATED"/>
    <property type="match status" value="1"/>
</dbReference>
<evidence type="ECO:0000256" key="1">
    <source>
        <dbReference type="ARBA" id="ARBA00023125"/>
    </source>
</evidence>
<accession>A0A5D4SZ28</accession>
<dbReference type="InterPro" id="IPR001387">
    <property type="entry name" value="Cro/C1-type_HTH"/>
</dbReference>
<dbReference type="SMART" id="SM00530">
    <property type="entry name" value="HTH_XRE"/>
    <property type="match status" value="1"/>
</dbReference>
<dbReference type="PANTHER" id="PTHR46558:SF4">
    <property type="entry name" value="DNA-BIDING PHAGE PROTEIN"/>
    <property type="match status" value="1"/>
</dbReference>
<feature type="domain" description="HTH cro/C1-type" evidence="2">
    <location>
        <begin position="6"/>
        <end position="60"/>
    </location>
</feature>